<dbReference type="InterPro" id="IPR051848">
    <property type="entry name" value="PGIP"/>
</dbReference>
<dbReference type="EMBL" id="CACTIH010002173">
    <property type="protein sequence ID" value="CAA2974436.1"/>
    <property type="molecule type" value="Genomic_DNA"/>
</dbReference>
<dbReference type="Gene3D" id="3.80.10.10">
    <property type="entry name" value="Ribonuclease Inhibitor"/>
    <property type="match status" value="2"/>
</dbReference>
<dbReference type="InterPro" id="IPR032675">
    <property type="entry name" value="LRR_dom_sf"/>
</dbReference>
<dbReference type="PANTHER" id="PTHR48059:SF4">
    <property type="entry name" value="POLYGALACTURONASE INHIBITOR 1-RELATED"/>
    <property type="match status" value="1"/>
</dbReference>
<gene>
    <name evidence="2" type="ORF">OLEA9_A115500</name>
</gene>
<name>A0A8S0R7Z7_OLEEU</name>
<proteinExistence type="predicted"/>
<dbReference type="SUPFAM" id="SSF52058">
    <property type="entry name" value="L domain-like"/>
    <property type="match status" value="1"/>
</dbReference>
<dbReference type="Gramene" id="OE9A115500T1">
    <property type="protein sequence ID" value="OE9A115500C1"/>
    <property type="gene ID" value="OE9A115500"/>
</dbReference>
<evidence type="ECO:0000313" key="3">
    <source>
        <dbReference type="Proteomes" id="UP000594638"/>
    </source>
</evidence>
<protein>
    <submittedName>
        <fullName evidence="2">Uncharacterized protein</fullName>
    </submittedName>
</protein>
<organism evidence="2 3">
    <name type="scientific">Olea europaea subsp. europaea</name>
    <dbReference type="NCBI Taxonomy" id="158383"/>
    <lineage>
        <taxon>Eukaryota</taxon>
        <taxon>Viridiplantae</taxon>
        <taxon>Streptophyta</taxon>
        <taxon>Embryophyta</taxon>
        <taxon>Tracheophyta</taxon>
        <taxon>Spermatophyta</taxon>
        <taxon>Magnoliopsida</taxon>
        <taxon>eudicotyledons</taxon>
        <taxon>Gunneridae</taxon>
        <taxon>Pentapetalae</taxon>
        <taxon>asterids</taxon>
        <taxon>lamiids</taxon>
        <taxon>Lamiales</taxon>
        <taxon>Oleaceae</taxon>
        <taxon>Oleeae</taxon>
        <taxon>Olea</taxon>
    </lineage>
</organism>
<dbReference type="AlphaFoldDB" id="A0A8S0R7Z7"/>
<dbReference type="PANTHER" id="PTHR48059">
    <property type="entry name" value="POLYGALACTURONASE INHIBITOR 1"/>
    <property type="match status" value="1"/>
</dbReference>
<evidence type="ECO:0000313" key="2">
    <source>
        <dbReference type="EMBL" id="CAA2974436.1"/>
    </source>
</evidence>
<dbReference type="Proteomes" id="UP000594638">
    <property type="component" value="Unassembled WGS sequence"/>
</dbReference>
<accession>A0A8S0R7Z7</accession>
<evidence type="ECO:0000256" key="1">
    <source>
        <dbReference type="ARBA" id="ARBA00004196"/>
    </source>
</evidence>
<reference evidence="2 3" key="1">
    <citation type="submission" date="2019-12" db="EMBL/GenBank/DDBJ databases">
        <authorList>
            <person name="Alioto T."/>
            <person name="Alioto T."/>
            <person name="Gomez Garrido J."/>
        </authorList>
    </citation>
    <scope>NUCLEOTIDE SEQUENCE [LARGE SCALE GENOMIC DNA]</scope>
</reference>
<comment type="caution">
    <text evidence="2">The sequence shown here is derived from an EMBL/GenBank/DDBJ whole genome shotgun (WGS) entry which is preliminary data.</text>
</comment>
<keyword evidence="3" id="KW-1185">Reference proteome</keyword>
<comment type="subcellular location">
    <subcellularLocation>
        <location evidence="1">Cell envelope</location>
    </subcellularLocation>
</comment>
<dbReference type="OrthoDB" id="676979at2759"/>
<sequence length="246" mass="27964">MATWVPDTDCCHWYAVDCEPETNRINDLHLVSANLSGQIPEEIADLPYLETLIFHKITNLNGNIPISIPTQKLIVSRLILQQFFRFDPFITLPTLKPQWSSFRGAIPRGWGDLNFTLIKLQRNKLEGDISSLLGKNKTIIYLDLNRNMLQSDISEVEFPYSLTFFEVNHNRIIGSLPEGLTQLGLDGLNVSYDGLCGPIPKGGRLQDLEYTSYFHNRCLCGAPLPDDCKRFPLLGGRIFDPIFFFN</sequence>